<evidence type="ECO:0000256" key="6">
    <source>
        <dbReference type="ARBA" id="ARBA00022777"/>
    </source>
</evidence>
<dbReference type="GO" id="GO:0016301">
    <property type="term" value="F:kinase activity"/>
    <property type="evidence" value="ECO:0007669"/>
    <property type="project" value="UniProtKB-KW"/>
</dbReference>
<evidence type="ECO:0000256" key="11">
    <source>
        <dbReference type="SAM" id="Phobius"/>
    </source>
</evidence>
<dbReference type="Gene3D" id="1.10.287.130">
    <property type="match status" value="1"/>
</dbReference>
<comment type="catalytic activity">
    <reaction evidence="1">
        <text>ATP + protein L-histidine = ADP + protein N-phospho-L-histidine.</text>
        <dbReference type="EC" id="2.7.13.3"/>
    </reaction>
</comment>
<keyword evidence="4" id="KW-0808">Transferase</keyword>
<evidence type="ECO:0000256" key="5">
    <source>
        <dbReference type="ARBA" id="ARBA00022741"/>
    </source>
</evidence>
<dbReference type="SUPFAM" id="SSF47384">
    <property type="entry name" value="Homodimeric domain of signal transducing histidine kinase"/>
    <property type="match status" value="1"/>
</dbReference>
<dbReference type="PANTHER" id="PTHR43065">
    <property type="entry name" value="SENSOR HISTIDINE KINASE"/>
    <property type="match status" value="1"/>
</dbReference>
<keyword evidence="9" id="KW-0175">Coiled coil</keyword>
<protein>
    <recommendedName>
        <fullName evidence="2">histidine kinase</fullName>
        <ecNumber evidence="2">2.7.13.3</ecNumber>
    </recommendedName>
</protein>
<dbReference type="InterPro" id="IPR005467">
    <property type="entry name" value="His_kinase_dom"/>
</dbReference>
<evidence type="ECO:0000259" key="12">
    <source>
        <dbReference type="PROSITE" id="PS50109"/>
    </source>
</evidence>
<keyword evidence="3" id="KW-0597">Phosphoprotein</keyword>
<dbReference type="InterPro" id="IPR003594">
    <property type="entry name" value="HATPase_dom"/>
</dbReference>
<dbReference type="PRINTS" id="PR00344">
    <property type="entry name" value="BCTRLSENSOR"/>
</dbReference>
<feature type="domain" description="Histidine kinase" evidence="12">
    <location>
        <begin position="211"/>
        <end position="426"/>
    </location>
</feature>
<sequence length="452" mass="49683">MTGPVSAAPQDKEVDADWVNSRLKRFTLLACLLIHALLVSSLWGRWHTIFVVTSGFVGVTAANQVLASKFFSRHTHAAERVRFTLNMLANVFYGMASDWALPMWLYLPLNALWVDRFADVGARRRLFVMLALVAGVALADGCPPEVPACFVLLSLLTHLISDGRVFLTHHAMRELARQHDELAEAHAQLELAHQRAREQERLTSLGMLAAGVAHEINNPMSYVKSNVNALLMDLRACKQLPPELQEYVDDVLPATADGIRRVVAIVADLRRFARGDPGALEEYDLNEEVAVALRITRTQVQQRCEVQVVLGDLPRLLGRPGQLAQVVVNLLMNAVQAMPERGRIHLSTRMEADEAVLCVHDSGVGMTPEVRAKLFQPFFTTKPAGEGTGMGLAVVHGIVTSHQGRIDVESWPQSGTRITIRLPRIPPLDLHLSGLTGGPLTPPTTKPRPDAA</sequence>
<dbReference type="EMBL" id="CP071091">
    <property type="protein sequence ID" value="QSQ13788.1"/>
    <property type="molecule type" value="Genomic_DNA"/>
</dbReference>
<proteinExistence type="predicted"/>
<organism evidence="13 14">
    <name type="scientific">Myxococcus landrumensis</name>
    <dbReference type="NCBI Taxonomy" id="2813577"/>
    <lineage>
        <taxon>Bacteria</taxon>
        <taxon>Pseudomonadati</taxon>
        <taxon>Myxococcota</taxon>
        <taxon>Myxococcia</taxon>
        <taxon>Myxococcales</taxon>
        <taxon>Cystobacterineae</taxon>
        <taxon>Myxococcaceae</taxon>
        <taxon>Myxococcus</taxon>
    </lineage>
</organism>
<dbReference type="Proteomes" id="UP000663090">
    <property type="component" value="Chromosome"/>
</dbReference>
<keyword evidence="7" id="KW-0067">ATP-binding</keyword>
<evidence type="ECO:0000313" key="13">
    <source>
        <dbReference type="EMBL" id="QSQ13788.1"/>
    </source>
</evidence>
<keyword evidence="11" id="KW-0812">Transmembrane</keyword>
<dbReference type="Gene3D" id="3.30.565.10">
    <property type="entry name" value="Histidine kinase-like ATPase, C-terminal domain"/>
    <property type="match status" value="1"/>
</dbReference>
<evidence type="ECO:0000256" key="2">
    <source>
        <dbReference type="ARBA" id="ARBA00012438"/>
    </source>
</evidence>
<evidence type="ECO:0000256" key="9">
    <source>
        <dbReference type="SAM" id="Coils"/>
    </source>
</evidence>
<dbReference type="SMART" id="SM00387">
    <property type="entry name" value="HATPase_c"/>
    <property type="match status" value="1"/>
</dbReference>
<keyword evidence="8" id="KW-0902">Two-component regulatory system</keyword>
<dbReference type="InterPro" id="IPR036890">
    <property type="entry name" value="HATPase_C_sf"/>
</dbReference>
<gene>
    <name evidence="13" type="ORF">JY572_36590</name>
</gene>
<feature type="transmembrane region" description="Helical" evidence="11">
    <location>
        <begin position="49"/>
        <end position="71"/>
    </location>
</feature>
<evidence type="ECO:0000313" key="14">
    <source>
        <dbReference type="Proteomes" id="UP000663090"/>
    </source>
</evidence>
<keyword evidence="6 13" id="KW-0418">Kinase</keyword>
<dbReference type="CDD" id="cd00082">
    <property type="entry name" value="HisKA"/>
    <property type="match status" value="1"/>
</dbReference>
<dbReference type="InterPro" id="IPR003661">
    <property type="entry name" value="HisK_dim/P_dom"/>
</dbReference>
<feature type="transmembrane region" description="Helical" evidence="11">
    <location>
        <begin position="127"/>
        <end position="156"/>
    </location>
</feature>
<evidence type="ECO:0000256" key="10">
    <source>
        <dbReference type="SAM" id="MobiDB-lite"/>
    </source>
</evidence>
<dbReference type="Pfam" id="PF02518">
    <property type="entry name" value="HATPase_c"/>
    <property type="match status" value="1"/>
</dbReference>
<accession>A0ABX7N583</accession>
<feature type="coiled-coil region" evidence="9">
    <location>
        <begin position="172"/>
        <end position="202"/>
    </location>
</feature>
<evidence type="ECO:0000256" key="3">
    <source>
        <dbReference type="ARBA" id="ARBA00022553"/>
    </source>
</evidence>
<dbReference type="SUPFAM" id="SSF55874">
    <property type="entry name" value="ATPase domain of HSP90 chaperone/DNA topoisomerase II/histidine kinase"/>
    <property type="match status" value="1"/>
</dbReference>
<reference evidence="13 14" key="1">
    <citation type="submission" date="2021-02" db="EMBL/GenBank/DDBJ databases">
        <title>De Novo genome assembly of isolated myxobacteria.</title>
        <authorList>
            <person name="Stevens D.C."/>
        </authorList>
    </citation>
    <scope>NUCLEOTIDE SEQUENCE [LARGE SCALE GENOMIC DNA]</scope>
    <source>
        <strain evidence="13 14">SCHIC003</strain>
    </source>
</reference>
<keyword evidence="14" id="KW-1185">Reference proteome</keyword>
<feature type="transmembrane region" description="Helical" evidence="11">
    <location>
        <begin position="26"/>
        <end position="43"/>
    </location>
</feature>
<dbReference type="EC" id="2.7.13.3" evidence="2"/>
<dbReference type="InterPro" id="IPR004358">
    <property type="entry name" value="Sig_transdc_His_kin-like_C"/>
</dbReference>
<evidence type="ECO:0000256" key="7">
    <source>
        <dbReference type="ARBA" id="ARBA00022840"/>
    </source>
</evidence>
<dbReference type="RefSeq" id="WP_206715591.1">
    <property type="nucleotide sequence ID" value="NZ_CP071091.1"/>
</dbReference>
<keyword evidence="11" id="KW-0472">Membrane</keyword>
<dbReference type="InterPro" id="IPR036097">
    <property type="entry name" value="HisK_dim/P_sf"/>
</dbReference>
<keyword evidence="5" id="KW-0547">Nucleotide-binding</keyword>
<dbReference type="PROSITE" id="PS50109">
    <property type="entry name" value="HIS_KIN"/>
    <property type="match status" value="1"/>
</dbReference>
<keyword evidence="11" id="KW-1133">Transmembrane helix</keyword>
<evidence type="ECO:0000256" key="1">
    <source>
        <dbReference type="ARBA" id="ARBA00000085"/>
    </source>
</evidence>
<dbReference type="Pfam" id="PF00512">
    <property type="entry name" value="HisKA"/>
    <property type="match status" value="1"/>
</dbReference>
<dbReference type="PANTHER" id="PTHR43065:SF10">
    <property type="entry name" value="PEROXIDE STRESS-ACTIVATED HISTIDINE KINASE MAK3"/>
    <property type="match status" value="1"/>
</dbReference>
<name>A0ABX7N583_9BACT</name>
<evidence type="ECO:0000256" key="4">
    <source>
        <dbReference type="ARBA" id="ARBA00022679"/>
    </source>
</evidence>
<feature type="transmembrane region" description="Helical" evidence="11">
    <location>
        <begin position="83"/>
        <end position="107"/>
    </location>
</feature>
<evidence type="ECO:0000256" key="8">
    <source>
        <dbReference type="ARBA" id="ARBA00023012"/>
    </source>
</evidence>
<feature type="region of interest" description="Disordered" evidence="10">
    <location>
        <begin position="431"/>
        <end position="452"/>
    </location>
</feature>
<dbReference type="SMART" id="SM00388">
    <property type="entry name" value="HisKA"/>
    <property type="match status" value="1"/>
</dbReference>